<proteinExistence type="predicted"/>
<evidence type="ECO:0000256" key="2">
    <source>
        <dbReference type="ARBA" id="ARBA00023315"/>
    </source>
</evidence>
<dbReference type="AlphaFoldDB" id="A0A5C6UDN8"/>
<dbReference type="InterPro" id="IPR016181">
    <property type="entry name" value="Acyl_CoA_acyltransferase"/>
</dbReference>
<accession>A0A5C6UDN8</accession>
<reference evidence="4 5" key="1">
    <citation type="journal article" date="2013" name="Antonie Van Leeuwenhoek">
        <title>Sphingomonas ginsenosidivorax sp. nov., with the ability to transform ginsenosides.</title>
        <authorList>
            <person name="Jin X.F."/>
            <person name="Kim J.K."/>
            <person name="Liu Q.M."/>
            <person name="Kang M.S."/>
            <person name="He D."/>
            <person name="Jin F.X."/>
            <person name="Kim S.C."/>
            <person name="Im W.T."/>
        </authorList>
    </citation>
    <scope>NUCLEOTIDE SEQUENCE [LARGE SCALE GENOMIC DNA]</scope>
    <source>
        <strain evidence="4 5">KHI67</strain>
    </source>
</reference>
<feature type="domain" description="N-acetyltransferase" evidence="3">
    <location>
        <begin position="3"/>
        <end position="170"/>
    </location>
</feature>
<dbReference type="Gene3D" id="3.40.630.30">
    <property type="match status" value="1"/>
</dbReference>
<dbReference type="PROSITE" id="PS51186">
    <property type="entry name" value="GNAT"/>
    <property type="match status" value="1"/>
</dbReference>
<sequence length="172" mass="18974">MRWRVRRAGPDDASALALVASATFLETYATELAGADIVAHCLNNTSVELFTRWTTDRSTIVTIAEHAPGHAPIGYAVLTAPDFPIDTRLTDVELRRIYILAQMQGTGLGKALMTRAFEDAAAAGHGRVLLGVYEHNYRAHAFYERLGFTRIGERRFTVGTATYTDPVYARDV</sequence>
<dbReference type="InterPro" id="IPR000182">
    <property type="entry name" value="GNAT_dom"/>
</dbReference>
<name>A0A5C6UDN8_9SPHN</name>
<evidence type="ECO:0000259" key="3">
    <source>
        <dbReference type="PROSITE" id="PS51186"/>
    </source>
</evidence>
<dbReference type="Pfam" id="PF00583">
    <property type="entry name" value="Acetyltransf_1"/>
    <property type="match status" value="1"/>
</dbReference>
<organism evidence="4 5">
    <name type="scientific">Sphingomonas ginsenosidivorax</name>
    <dbReference type="NCBI Taxonomy" id="862135"/>
    <lineage>
        <taxon>Bacteria</taxon>
        <taxon>Pseudomonadati</taxon>
        <taxon>Pseudomonadota</taxon>
        <taxon>Alphaproteobacteria</taxon>
        <taxon>Sphingomonadales</taxon>
        <taxon>Sphingomonadaceae</taxon>
        <taxon>Sphingomonas</taxon>
    </lineage>
</organism>
<gene>
    <name evidence="4" type="ORF">FSB78_05820</name>
</gene>
<dbReference type="OrthoDB" id="7205533at2"/>
<keyword evidence="1 4" id="KW-0808">Transferase</keyword>
<evidence type="ECO:0000313" key="5">
    <source>
        <dbReference type="Proteomes" id="UP000321250"/>
    </source>
</evidence>
<dbReference type="GO" id="GO:0016747">
    <property type="term" value="F:acyltransferase activity, transferring groups other than amino-acyl groups"/>
    <property type="evidence" value="ECO:0007669"/>
    <property type="project" value="InterPro"/>
</dbReference>
<comment type="caution">
    <text evidence="4">The sequence shown here is derived from an EMBL/GenBank/DDBJ whole genome shotgun (WGS) entry which is preliminary data.</text>
</comment>
<dbReference type="Proteomes" id="UP000321250">
    <property type="component" value="Unassembled WGS sequence"/>
</dbReference>
<keyword evidence="5" id="KW-1185">Reference proteome</keyword>
<keyword evidence="2" id="KW-0012">Acyltransferase</keyword>
<dbReference type="InterPro" id="IPR050832">
    <property type="entry name" value="Bact_Acetyltransf"/>
</dbReference>
<dbReference type="EMBL" id="VOQR01000001">
    <property type="protein sequence ID" value="TXC70510.1"/>
    <property type="molecule type" value="Genomic_DNA"/>
</dbReference>
<evidence type="ECO:0000256" key="1">
    <source>
        <dbReference type="ARBA" id="ARBA00022679"/>
    </source>
</evidence>
<dbReference type="RefSeq" id="WP_147080778.1">
    <property type="nucleotide sequence ID" value="NZ_VOQR01000001.1"/>
</dbReference>
<dbReference type="CDD" id="cd04301">
    <property type="entry name" value="NAT_SF"/>
    <property type="match status" value="1"/>
</dbReference>
<dbReference type="SUPFAM" id="SSF55729">
    <property type="entry name" value="Acyl-CoA N-acyltransferases (Nat)"/>
    <property type="match status" value="1"/>
</dbReference>
<dbReference type="PANTHER" id="PTHR43877:SF1">
    <property type="entry name" value="ACETYLTRANSFERASE"/>
    <property type="match status" value="1"/>
</dbReference>
<protein>
    <submittedName>
        <fullName evidence="4">GNAT family N-acetyltransferase</fullName>
    </submittedName>
</protein>
<evidence type="ECO:0000313" key="4">
    <source>
        <dbReference type="EMBL" id="TXC70510.1"/>
    </source>
</evidence>
<dbReference type="PANTHER" id="PTHR43877">
    <property type="entry name" value="AMINOALKYLPHOSPHONATE N-ACETYLTRANSFERASE-RELATED-RELATED"/>
    <property type="match status" value="1"/>
</dbReference>